<dbReference type="InterPro" id="IPR058130">
    <property type="entry name" value="PEA_transf_C"/>
</dbReference>
<evidence type="ECO:0000256" key="3">
    <source>
        <dbReference type="ARBA" id="ARBA00022519"/>
    </source>
</evidence>
<evidence type="ECO:0000256" key="7">
    <source>
        <dbReference type="ARBA" id="ARBA00023136"/>
    </source>
</evidence>
<dbReference type="AlphaFoldDB" id="A0A931NCR0"/>
<dbReference type="PANTHER" id="PTHR30443:SF0">
    <property type="entry name" value="PHOSPHOETHANOLAMINE TRANSFERASE EPTA"/>
    <property type="match status" value="1"/>
</dbReference>
<proteinExistence type="predicted"/>
<comment type="subcellular location">
    <subcellularLocation>
        <location evidence="1">Cell inner membrane</location>
        <topology evidence="1">Multi-pass membrane protein</topology>
    </subcellularLocation>
</comment>
<keyword evidence="7 8" id="KW-0472">Membrane</keyword>
<dbReference type="InterPro" id="IPR040423">
    <property type="entry name" value="PEA_transferase"/>
</dbReference>
<feature type="transmembrane region" description="Helical" evidence="8">
    <location>
        <begin position="162"/>
        <end position="181"/>
    </location>
</feature>
<keyword evidence="3" id="KW-0997">Cell inner membrane</keyword>
<evidence type="ECO:0000259" key="10">
    <source>
        <dbReference type="Pfam" id="PF08019"/>
    </source>
</evidence>
<dbReference type="GO" id="GO:0016776">
    <property type="term" value="F:phosphotransferase activity, phosphate group as acceptor"/>
    <property type="evidence" value="ECO:0007669"/>
    <property type="project" value="TreeGrafter"/>
</dbReference>
<accession>A0A931NCR0</accession>
<keyword evidence="12" id="KW-1185">Reference proteome</keyword>
<evidence type="ECO:0000313" key="12">
    <source>
        <dbReference type="Proteomes" id="UP000620139"/>
    </source>
</evidence>
<keyword evidence="5 8" id="KW-0812">Transmembrane</keyword>
<evidence type="ECO:0000259" key="9">
    <source>
        <dbReference type="Pfam" id="PF00884"/>
    </source>
</evidence>
<dbReference type="EMBL" id="JAEDAL010000002">
    <property type="protein sequence ID" value="MBH9552287.1"/>
    <property type="molecule type" value="Genomic_DNA"/>
</dbReference>
<dbReference type="GO" id="GO:0009244">
    <property type="term" value="P:lipopolysaccharide core region biosynthetic process"/>
    <property type="evidence" value="ECO:0007669"/>
    <property type="project" value="TreeGrafter"/>
</dbReference>
<dbReference type="Proteomes" id="UP000620139">
    <property type="component" value="Unassembled WGS sequence"/>
</dbReference>
<dbReference type="Gene3D" id="3.40.720.10">
    <property type="entry name" value="Alkaline Phosphatase, subunit A"/>
    <property type="match status" value="1"/>
</dbReference>
<evidence type="ECO:0000256" key="2">
    <source>
        <dbReference type="ARBA" id="ARBA00022475"/>
    </source>
</evidence>
<feature type="transmembrane region" description="Helical" evidence="8">
    <location>
        <begin position="49"/>
        <end position="71"/>
    </location>
</feature>
<dbReference type="GO" id="GO:0005886">
    <property type="term" value="C:plasma membrane"/>
    <property type="evidence" value="ECO:0007669"/>
    <property type="project" value="UniProtKB-SubCell"/>
</dbReference>
<dbReference type="Pfam" id="PF00884">
    <property type="entry name" value="Sulfatase"/>
    <property type="match status" value="1"/>
</dbReference>
<feature type="transmembrane region" description="Helical" evidence="8">
    <location>
        <begin position="120"/>
        <end position="142"/>
    </location>
</feature>
<comment type="caution">
    <text evidence="11">The sequence shown here is derived from an EMBL/GenBank/DDBJ whole genome shotgun (WGS) entry which is preliminary data.</text>
</comment>
<evidence type="ECO:0000256" key="8">
    <source>
        <dbReference type="SAM" id="Phobius"/>
    </source>
</evidence>
<feature type="domain" description="Sulfatase N-terminal" evidence="9">
    <location>
        <begin position="237"/>
        <end position="528"/>
    </location>
</feature>
<sequence>MFDRLLSFRRWARPTLSPEALLLVVALAWALLFNRPVLAALRQELEAGWGLQAAVVALLAAIHYLLVAPLLGVRWTQALLALLTVVAACSSHYTHNLGVVLDPAMMRNVLQTEWQEARELIGWGLLRQLLWALPILLVLAWVRVEGPAHASFWRLAWRRMALWGVALGVAVALLLAMFQPLSSLMRNQKGLRYQMLPVAPLYSMPRSVWKGLQEARKPREPIGEDAQAGPAPARPRLLVWVVGETVRAANWGRYLLPEGGERVTAPQTQAQAEWVYFPVMKTCGTDTETSLPCMFAPVGRSDYDEDRIRTQQSLLHVLARAGVQVDWWDAQSGCKGVCEGLPERRIECKKGGCDAQLFAGLPEKIAAVRQAGSGTHLLVLHMLGNHGPSYYRRYGPEHAVFQPECRSDDLGRCSREAIRNAYDNALHATDALLAQALKQLQVAQTDMDVALWFTPDHGESLGEKGLYLHGLPYAFAPAEQTDVPWLMWVGEGWRRSRGWAELCLQTLPSRLRPDHEHLFHTALTLLDVRTRLYQPRWDALAACAP</sequence>
<dbReference type="InterPro" id="IPR000917">
    <property type="entry name" value="Sulfatase_N"/>
</dbReference>
<evidence type="ECO:0000256" key="6">
    <source>
        <dbReference type="ARBA" id="ARBA00022989"/>
    </source>
</evidence>
<evidence type="ECO:0000256" key="5">
    <source>
        <dbReference type="ARBA" id="ARBA00022692"/>
    </source>
</evidence>
<reference evidence="11" key="1">
    <citation type="submission" date="2020-12" db="EMBL/GenBank/DDBJ databases">
        <title>The genome sequence of Inhella sp. 4Y17.</title>
        <authorList>
            <person name="Liu Y."/>
        </authorList>
    </citation>
    <scope>NUCLEOTIDE SEQUENCE</scope>
    <source>
        <strain evidence="11">4Y10</strain>
    </source>
</reference>
<organism evidence="11 12">
    <name type="scientific">Inhella gelatinilytica</name>
    <dbReference type="NCBI Taxonomy" id="2795030"/>
    <lineage>
        <taxon>Bacteria</taxon>
        <taxon>Pseudomonadati</taxon>
        <taxon>Pseudomonadota</taxon>
        <taxon>Betaproteobacteria</taxon>
        <taxon>Burkholderiales</taxon>
        <taxon>Sphaerotilaceae</taxon>
        <taxon>Inhella</taxon>
    </lineage>
</organism>
<feature type="domain" description="Phosphoethanolamine transferase N-terminal" evidence="10">
    <location>
        <begin position="60"/>
        <end position="206"/>
    </location>
</feature>
<evidence type="ECO:0000256" key="1">
    <source>
        <dbReference type="ARBA" id="ARBA00004429"/>
    </source>
</evidence>
<dbReference type="InterPro" id="IPR012549">
    <property type="entry name" value="EptA-like_N"/>
</dbReference>
<dbReference type="Pfam" id="PF08019">
    <property type="entry name" value="EptA_B_N"/>
    <property type="match status" value="1"/>
</dbReference>
<keyword evidence="4 11" id="KW-0808">Transferase</keyword>
<dbReference type="CDD" id="cd16017">
    <property type="entry name" value="LptA"/>
    <property type="match status" value="1"/>
</dbReference>
<gene>
    <name evidence="11" type="ORF">I7X43_05415</name>
</gene>
<protein>
    <submittedName>
        <fullName evidence="11">Phosphoethanolamine transferase</fullName>
    </submittedName>
</protein>
<dbReference type="RefSeq" id="WP_198099910.1">
    <property type="nucleotide sequence ID" value="NZ_JAEDAL010000002.1"/>
</dbReference>
<dbReference type="SUPFAM" id="SSF53649">
    <property type="entry name" value="Alkaline phosphatase-like"/>
    <property type="match status" value="1"/>
</dbReference>
<evidence type="ECO:0000256" key="4">
    <source>
        <dbReference type="ARBA" id="ARBA00022679"/>
    </source>
</evidence>
<dbReference type="PANTHER" id="PTHR30443">
    <property type="entry name" value="INNER MEMBRANE PROTEIN"/>
    <property type="match status" value="1"/>
</dbReference>
<evidence type="ECO:0000313" key="11">
    <source>
        <dbReference type="EMBL" id="MBH9552287.1"/>
    </source>
</evidence>
<keyword evidence="2" id="KW-1003">Cell membrane</keyword>
<keyword evidence="6 8" id="KW-1133">Transmembrane helix</keyword>
<name>A0A931NCR0_9BURK</name>
<dbReference type="InterPro" id="IPR017850">
    <property type="entry name" value="Alkaline_phosphatase_core_sf"/>
</dbReference>
<feature type="transmembrane region" description="Helical" evidence="8">
    <location>
        <begin position="78"/>
        <end position="100"/>
    </location>
</feature>